<evidence type="ECO:0000313" key="3">
    <source>
        <dbReference type="Proteomes" id="UP000281594"/>
    </source>
</evidence>
<proteinExistence type="inferred from homology"/>
<dbReference type="EMBL" id="QYCY01000002">
    <property type="protein sequence ID" value="RLV75205.1"/>
    <property type="molecule type" value="Genomic_DNA"/>
</dbReference>
<evidence type="ECO:0000256" key="1">
    <source>
        <dbReference type="ARBA" id="ARBA00009320"/>
    </source>
</evidence>
<dbReference type="InterPro" id="IPR043131">
    <property type="entry name" value="BCAT-like_N"/>
</dbReference>
<reference evidence="2 3" key="1">
    <citation type="journal article" date="2018" name="J. Biol. Chem.">
        <title>Discovery of the actinoplanic acid pathway in Streptomyces rapamycinicus reveals a genetically conserved synergism with rapamycin.</title>
        <authorList>
            <person name="Mrak P."/>
            <person name="Krastel P."/>
            <person name="Pivk Lukancic P."/>
            <person name="Tao J."/>
            <person name="Pistorius D."/>
            <person name="Moore C.M."/>
        </authorList>
    </citation>
    <scope>NUCLEOTIDE SEQUENCE [LARGE SCALE GENOMIC DNA]</scope>
    <source>
        <strain evidence="2 3">NRRL 5491</strain>
    </source>
</reference>
<dbReference type="GO" id="GO:0005829">
    <property type="term" value="C:cytosol"/>
    <property type="evidence" value="ECO:0007669"/>
    <property type="project" value="TreeGrafter"/>
</dbReference>
<dbReference type="eggNOG" id="COG0115">
    <property type="taxonomic scope" value="Bacteria"/>
</dbReference>
<protein>
    <recommendedName>
        <fullName evidence="4">Class IV aminotransferase</fullName>
    </recommendedName>
</protein>
<organism evidence="2 3">
    <name type="scientific">Streptomyces rapamycinicus (strain ATCC 29253 / DSM 41530 / NRRL 5491 / AYB-994)</name>
    <name type="common">Streptomyces hygroscopicus (strain ATCC 29253)</name>
    <dbReference type="NCBI Taxonomy" id="1343740"/>
    <lineage>
        <taxon>Bacteria</taxon>
        <taxon>Bacillati</taxon>
        <taxon>Actinomycetota</taxon>
        <taxon>Actinomycetes</taxon>
        <taxon>Kitasatosporales</taxon>
        <taxon>Streptomycetaceae</taxon>
        <taxon>Streptomyces</taxon>
        <taxon>Streptomyces violaceusniger group</taxon>
    </lineage>
</organism>
<accession>A0A0A0N7T5</accession>
<dbReference type="GO" id="GO:0008153">
    <property type="term" value="P:4-aminobenzoate biosynthetic process"/>
    <property type="evidence" value="ECO:0007669"/>
    <property type="project" value="TreeGrafter"/>
</dbReference>
<dbReference type="AlphaFoldDB" id="A0A0A0N7T5"/>
<dbReference type="NCBIfam" id="NF006734">
    <property type="entry name" value="PRK09266.1"/>
    <property type="match status" value="1"/>
</dbReference>
<dbReference type="RefSeq" id="WP_020866071.1">
    <property type="nucleotide sequence ID" value="NC_022785.1"/>
</dbReference>
<name>A0A0A0N7T5_STRRN</name>
<dbReference type="Pfam" id="PF01063">
    <property type="entry name" value="Aminotran_4"/>
    <property type="match status" value="1"/>
</dbReference>
<gene>
    <name evidence="2" type="ORF">D3C57_138305</name>
</gene>
<dbReference type="PANTHER" id="PTHR42743">
    <property type="entry name" value="AMINO-ACID AMINOTRANSFERASE"/>
    <property type="match status" value="1"/>
</dbReference>
<dbReference type="Gene3D" id="3.30.470.10">
    <property type="match status" value="1"/>
</dbReference>
<dbReference type="STRING" id="1343740.M271_05210"/>
<dbReference type="PANTHER" id="PTHR42743:SF2">
    <property type="entry name" value="AMINODEOXYCHORISMATE LYASE"/>
    <property type="match status" value="1"/>
</dbReference>
<dbReference type="GO" id="GO:0008696">
    <property type="term" value="F:4-amino-4-deoxychorismate lyase activity"/>
    <property type="evidence" value="ECO:0007669"/>
    <property type="project" value="TreeGrafter"/>
</dbReference>
<dbReference type="InterPro" id="IPR050571">
    <property type="entry name" value="Class-IV_PLP-Dep_Aminotrnsfr"/>
</dbReference>
<dbReference type="InterPro" id="IPR036038">
    <property type="entry name" value="Aminotransferase-like"/>
</dbReference>
<sequence length="253" mass="28054">MTYIEINGSPATADTLRLPALTSYGHFTAMQIRDARVRGLDLHLERLRSATRELFDGDLDDERVRADIRHALDAADVRDASLRVYVYWPEGDERATLMVTVRPPQTMPTGPKSVMPVPFVRELPHIKHLGGFGQNHYLTAAHRAGHDEALLTDPQGVVAEGAITNIAFWDGTSVIWPDAPSLLGITMALLEPRLPSARRPVALADLPSYRSAFLTNSQGFAPVRRIDKVEYTVDEELMGRVSAAYEAVEWDAI</sequence>
<dbReference type="SUPFAM" id="SSF56752">
    <property type="entry name" value="D-aminoacid aminotransferase-like PLP-dependent enzymes"/>
    <property type="match status" value="1"/>
</dbReference>
<dbReference type="InterPro" id="IPR001544">
    <property type="entry name" value="Aminotrans_IV"/>
</dbReference>
<evidence type="ECO:0000313" key="2">
    <source>
        <dbReference type="EMBL" id="RLV75205.1"/>
    </source>
</evidence>
<dbReference type="InterPro" id="IPR043132">
    <property type="entry name" value="BCAT-like_C"/>
</dbReference>
<comment type="similarity">
    <text evidence="1">Belongs to the class-IV pyridoxal-phosphate-dependent aminotransferase family.</text>
</comment>
<dbReference type="Gene3D" id="3.20.10.10">
    <property type="entry name" value="D-amino Acid Aminotransferase, subunit A, domain 2"/>
    <property type="match status" value="1"/>
</dbReference>
<evidence type="ECO:0008006" key="4">
    <source>
        <dbReference type="Google" id="ProtNLM"/>
    </source>
</evidence>
<dbReference type="Proteomes" id="UP000281594">
    <property type="component" value="Unassembled WGS sequence"/>
</dbReference>
<dbReference type="HOGENOM" id="CLU_070540_0_0_11"/>
<dbReference type="KEGG" id="src:M271_05210"/>
<comment type="caution">
    <text evidence="2">The sequence shown here is derived from an EMBL/GenBank/DDBJ whole genome shotgun (WGS) entry which is preliminary data.</text>
</comment>